<dbReference type="PANTHER" id="PTHR32083:SF0">
    <property type="entry name" value="CILIA AND FLAGELLA-ASSOCIATED PROTEIN 58"/>
    <property type="match status" value="1"/>
</dbReference>
<dbReference type="OrthoDB" id="264785at2759"/>
<dbReference type="Pfam" id="PF21771">
    <property type="entry name" value="CFAP58_CC"/>
    <property type="match status" value="2"/>
</dbReference>
<dbReference type="AlphaFoldDB" id="G0QVL7"/>
<feature type="coiled-coil region" evidence="2">
    <location>
        <begin position="322"/>
        <end position="396"/>
    </location>
</feature>
<evidence type="ECO:0000313" key="5">
    <source>
        <dbReference type="Proteomes" id="UP000008983"/>
    </source>
</evidence>
<sequence>MDADHYEEKQKIIQDAVEKQKQIRDKLKDEIDGGLKERTQNNKNLKKAEDDEHFMDEDIIYLLNKLKKIENQILGYEVENEKLSKMITQLQKEQEKYGIEATQAHAKYYQTCEEVKIKINQIAEQKQKNNAILAKLKHQQHLYEAVRSDQLEKERVMKAIKSTEEVIKNQENHISRLKYTIQELKAEQQRLQKDLEMVVNERDILSTQLIKRNQELKVLEEKIKLQQSNLTKGEIFYREKQLELQSLKNELNLVINELKNTQEQISCIPDLRNEINLLQKDILAEKTKIKALQDELENPLNVHRWRKLEATDQDNFERILKIQTLQRRLIAKTEEVQEKEKLIKEKEKLFMELKSILARQPGPEIHQQLVSYKDSLKEKTGQMKKMLAEIKNTREQMPLQINQQQSKLQNN</sequence>
<keyword evidence="5" id="KW-1185">Reference proteome</keyword>
<keyword evidence="1 2" id="KW-0175">Coiled coil</keyword>
<feature type="domain" description="Cilia- and flagella-associated protein 58 central coiled coil" evidence="3">
    <location>
        <begin position="17"/>
        <end position="150"/>
    </location>
</feature>
<dbReference type="STRING" id="857967.G0QVL7"/>
<protein>
    <recommendedName>
        <fullName evidence="3">Cilia- and flagella-associated protein 58 central coiled coil domain-containing protein</fullName>
    </recommendedName>
</protein>
<dbReference type="Proteomes" id="UP000008983">
    <property type="component" value="Unassembled WGS sequence"/>
</dbReference>
<name>G0QVL7_ICHMU</name>
<dbReference type="GO" id="GO:0005856">
    <property type="term" value="C:cytoskeleton"/>
    <property type="evidence" value="ECO:0007669"/>
    <property type="project" value="TreeGrafter"/>
</dbReference>
<dbReference type="InterPro" id="IPR049270">
    <property type="entry name" value="CFAP58_CC"/>
</dbReference>
<dbReference type="EMBL" id="GL983948">
    <property type="protein sequence ID" value="EGR30740.1"/>
    <property type="molecule type" value="Genomic_DNA"/>
</dbReference>
<evidence type="ECO:0000259" key="3">
    <source>
        <dbReference type="Pfam" id="PF21771"/>
    </source>
</evidence>
<dbReference type="RefSeq" id="XP_004032327.1">
    <property type="nucleotide sequence ID" value="XM_004032279.1"/>
</dbReference>
<feature type="coiled-coil region" evidence="2">
    <location>
        <begin position="66"/>
        <end position="100"/>
    </location>
</feature>
<accession>G0QVL7</accession>
<dbReference type="OMA" id="KEISYHF"/>
<evidence type="ECO:0000313" key="4">
    <source>
        <dbReference type="EMBL" id="EGR30740.1"/>
    </source>
</evidence>
<dbReference type="eggNOG" id="ENOG502QPV7">
    <property type="taxonomic scope" value="Eukaryota"/>
</dbReference>
<feature type="coiled-coil region" evidence="2">
    <location>
        <begin position="153"/>
        <end position="295"/>
    </location>
</feature>
<evidence type="ECO:0000256" key="1">
    <source>
        <dbReference type="ARBA" id="ARBA00023054"/>
    </source>
</evidence>
<proteinExistence type="predicted"/>
<dbReference type="InParanoid" id="G0QVL7"/>
<dbReference type="GeneID" id="14906857"/>
<organism evidence="4 5">
    <name type="scientific">Ichthyophthirius multifiliis</name>
    <name type="common">White spot disease agent</name>
    <name type="synonym">Ich</name>
    <dbReference type="NCBI Taxonomy" id="5932"/>
    <lineage>
        <taxon>Eukaryota</taxon>
        <taxon>Sar</taxon>
        <taxon>Alveolata</taxon>
        <taxon>Ciliophora</taxon>
        <taxon>Intramacronucleata</taxon>
        <taxon>Oligohymenophorea</taxon>
        <taxon>Hymenostomatida</taxon>
        <taxon>Ophryoglenina</taxon>
        <taxon>Ichthyophthirius</taxon>
    </lineage>
</organism>
<gene>
    <name evidence="4" type="ORF">IMG5_124520</name>
</gene>
<evidence type="ECO:0000256" key="2">
    <source>
        <dbReference type="SAM" id="Coils"/>
    </source>
</evidence>
<feature type="domain" description="Cilia- and flagella-associated protein 58 central coiled coil" evidence="3">
    <location>
        <begin position="158"/>
        <end position="250"/>
    </location>
</feature>
<reference evidence="4 5" key="1">
    <citation type="submission" date="2011-07" db="EMBL/GenBank/DDBJ databases">
        <authorList>
            <person name="Coyne R."/>
            <person name="Brami D."/>
            <person name="Johnson J."/>
            <person name="Hostetler J."/>
            <person name="Hannick L."/>
            <person name="Clark T."/>
            <person name="Cassidy-Hanley D."/>
            <person name="Inman J."/>
        </authorList>
    </citation>
    <scope>NUCLEOTIDE SEQUENCE [LARGE SCALE GENOMIC DNA]</scope>
    <source>
        <strain evidence="4 5">G5</strain>
    </source>
</reference>
<dbReference type="PANTHER" id="PTHR32083">
    <property type="entry name" value="CILIA AND FLAGELLA-ASSOCIATED PROTEIN 58-RELATED"/>
    <property type="match status" value="1"/>
</dbReference>